<dbReference type="InterPro" id="IPR054418">
    <property type="entry name" value="MQNX/HUTI_composite_N"/>
</dbReference>
<evidence type="ECO:0000313" key="7">
    <source>
        <dbReference type="Proteomes" id="UP000076842"/>
    </source>
</evidence>
<dbReference type="CDD" id="cd01298">
    <property type="entry name" value="ATZ_TRZ_like"/>
    <property type="match status" value="1"/>
</dbReference>
<dbReference type="Pfam" id="PF22039">
    <property type="entry name" value="HUTI_composite_bact"/>
    <property type="match status" value="1"/>
</dbReference>
<dbReference type="GO" id="GO:0046872">
    <property type="term" value="F:metal ion binding"/>
    <property type="evidence" value="ECO:0007669"/>
    <property type="project" value="UniProtKB-KW"/>
</dbReference>
<keyword evidence="1" id="KW-0479">Metal-binding</keyword>
<dbReference type="InterPro" id="IPR006680">
    <property type="entry name" value="Amidohydro-rel"/>
</dbReference>
<dbReference type="GO" id="GO:0016814">
    <property type="term" value="F:hydrolase activity, acting on carbon-nitrogen (but not peptide) bonds, in cyclic amidines"/>
    <property type="evidence" value="ECO:0007669"/>
    <property type="project" value="UniProtKB-ARBA"/>
</dbReference>
<dbReference type="Pfam" id="PF01979">
    <property type="entry name" value="Amidohydro_1"/>
    <property type="match status" value="1"/>
</dbReference>
<reference evidence="6 7" key="1">
    <citation type="journal article" date="2016" name="Mol. Biol. Evol.">
        <title>Comparative Genomics of Early-Diverging Mushroom-Forming Fungi Provides Insights into the Origins of Lignocellulose Decay Capabilities.</title>
        <authorList>
            <person name="Nagy L.G."/>
            <person name="Riley R."/>
            <person name="Tritt A."/>
            <person name="Adam C."/>
            <person name="Daum C."/>
            <person name="Floudas D."/>
            <person name="Sun H."/>
            <person name="Yadav J.S."/>
            <person name="Pangilinan J."/>
            <person name="Larsson K.H."/>
            <person name="Matsuura K."/>
            <person name="Barry K."/>
            <person name="Labutti K."/>
            <person name="Kuo R."/>
            <person name="Ohm R.A."/>
            <person name="Bhattacharya S.S."/>
            <person name="Shirouzu T."/>
            <person name="Yoshinaga Y."/>
            <person name="Martin F.M."/>
            <person name="Grigoriev I.V."/>
            <person name="Hibbett D.S."/>
        </authorList>
    </citation>
    <scope>NUCLEOTIDE SEQUENCE [LARGE SCALE GENOMIC DNA]</scope>
    <source>
        <strain evidence="6 7">HHB12733</strain>
    </source>
</reference>
<dbReference type="PANTHER" id="PTHR43794:SF11">
    <property type="entry name" value="AMIDOHYDROLASE-RELATED DOMAIN-CONTAINING PROTEIN"/>
    <property type="match status" value="1"/>
</dbReference>
<accession>A0A165HKK9</accession>
<evidence type="ECO:0000256" key="3">
    <source>
        <dbReference type="ARBA" id="ARBA00022833"/>
    </source>
</evidence>
<dbReference type="SUPFAM" id="SSF51338">
    <property type="entry name" value="Composite domain of metallo-dependent hydrolases"/>
    <property type="match status" value="1"/>
</dbReference>
<dbReference type="STRING" id="1353952.A0A165HKK9"/>
<dbReference type="EMBL" id="KV423940">
    <property type="protein sequence ID" value="KZT59413.1"/>
    <property type="molecule type" value="Genomic_DNA"/>
</dbReference>
<dbReference type="InParanoid" id="A0A165HKK9"/>
<dbReference type="Gene3D" id="3.20.20.140">
    <property type="entry name" value="Metal-dependent hydrolases"/>
    <property type="match status" value="1"/>
</dbReference>
<keyword evidence="7" id="KW-1185">Reference proteome</keyword>
<evidence type="ECO:0000256" key="1">
    <source>
        <dbReference type="ARBA" id="ARBA00022723"/>
    </source>
</evidence>
<dbReference type="InterPro" id="IPR032466">
    <property type="entry name" value="Metal_Hydrolase"/>
</dbReference>
<feature type="domain" description="Aminodeoxyfutalosine deaminase/Imidazolonepropionase-like composite" evidence="5">
    <location>
        <begin position="27"/>
        <end position="52"/>
    </location>
</feature>
<keyword evidence="2 6" id="KW-0378">Hydrolase</keyword>
<gene>
    <name evidence="6" type="ORF">CALCODRAFT_493552</name>
</gene>
<dbReference type="PANTHER" id="PTHR43794">
    <property type="entry name" value="AMINOHYDROLASE SSNA-RELATED"/>
    <property type="match status" value="1"/>
</dbReference>
<organism evidence="6 7">
    <name type="scientific">Calocera cornea HHB12733</name>
    <dbReference type="NCBI Taxonomy" id="1353952"/>
    <lineage>
        <taxon>Eukaryota</taxon>
        <taxon>Fungi</taxon>
        <taxon>Dikarya</taxon>
        <taxon>Basidiomycota</taxon>
        <taxon>Agaricomycotina</taxon>
        <taxon>Dacrymycetes</taxon>
        <taxon>Dacrymycetales</taxon>
        <taxon>Dacrymycetaceae</taxon>
        <taxon>Calocera</taxon>
    </lineage>
</organism>
<proteinExistence type="predicted"/>
<name>A0A165HKK9_9BASI</name>
<evidence type="ECO:0000313" key="6">
    <source>
        <dbReference type="EMBL" id="KZT59413.1"/>
    </source>
</evidence>
<dbReference type="InterPro" id="IPR050287">
    <property type="entry name" value="MTA/SAH_deaminase"/>
</dbReference>
<dbReference type="InterPro" id="IPR011059">
    <property type="entry name" value="Metal-dep_hydrolase_composite"/>
</dbReference>
<dbReference type="GO" id="GO:0019239">
    <property type="term" value="F:deaminase activity"/>
    <property type="evidence" value="ECO:0007669"/>
    <property type="project" value="UniProtKB-ARBA"/>
</dbReference>
<evidence type="ECO:0000256" key="2">
    <source>
        <dbReference type="ARBA" id="ARBA00022801"/>
    </source>
</evidence>
<feature type="domain" description="Amidohydrolase-related" evidence="4">
    <location>
        <begin position="61"/>
        <end position="427"/>
    </location>
</feature>
<dbReference type="FunCoup" id="A0A165HKK9">
    <property type="interactions" value="1"/>
</dbReference>
<dbReference type="Gene3D" id="2.30.40.10">
    <property type="entry name" value="Urease, subunit C, domain 1"/>
    <property type="match status" value="1"/>
</dbReference>
<evidence type="ECO:0000259" key="4">
    <source>
        <dbReference type="Pfam" id="PF01979"/>
    </source>
</evidence>
<dbReference type="FunFam" id="3.20.20.140:FF:000014">
    <property type="entry name" value="5-methylthioadenosine/S-adenosylhomocysteine deaminase"/>
    <property type="match status" value="1"/>
</dbReference>
<evidence type="ECO:0000259" key="5">
    <source>
        <dbReference type="Pfam" id="PF22039"/>
    </source>
</evidence>
<dbReference type="SUPFAM" id="SSF51556">
    <property type="entry name" value="Metallo-dependent hydrolases"/>
    <property type="match status" value="1"/>
</dbReference>
<sequence>MAAQPTRLYVHATIITINKDRHIISDGALLVEGDRIAAIGKASDLVSQHPKAVIIDCTGKVIIPGLVDTHVHTAQSLLRGCADDLSLIDWLCERVWVMQGNFTHADGYAAARLTISEMLKSGTTTFLECMLADRYGFDGVARAVEESGIRACLGKIVMDIPTYATKGAFSMHPGLVEDRETSLLGTLKMHERWHGAADGRIHVWFGARTPGGVSLALYKEMTKLAKEKGIRITMHCAEVEADRTYFREEHAQSPMEFCHSVGLLGPGTVLAHMVWLDSADIGMLAQTGTHVAHCPNSNSKLASGFAKVPEMLERGVNVGLGCDGAPCNNTHDLIREMRAAATVHKAVRLDPTIMPAETVLEMATINGAKALGLEAEIGSLEVGKKADFVVMELDKLYTTPNFNPVSTIVYCCSGADVVTVVVDGKEVVSNRKLVNWDEQEVISEAAKRAKALAEKAGIDVRPKWPVI</sequence>
<protein>
    <submittedName>
        <fullName evidence="6">Amidohydrolase</fullName>
    </submittedName>
</protein>
<dbReference type="AlphaFoldDB" id="A0A165HKK9"/>
<keyword evidence="3" id="KW-0862">Zinc</keyword>
<dbReference type="Proteomes" id="UP000076842">
    <property type="component" value="Unassembled WGS sequence"/>
</dbReference>
<dbReference type="OrthoDB" id="194468at2759"/>